<dbReference type="PANTHER" id="PTHR15350">
    <property type="entry name" value="COP9 SIGNALOSOME COMPLEX SUBUNIT 7/DENDRITIC CELL PROTEIN GA17"/>
    <property type="match status" value="1"/>
</dbReference>
<accession>A0A8T0A2I8</accession>
<dbReference type="EMBL" id="JABEBT010000003">
    <property type="protein sequence ID" value="KAF7639772.1"/>
    <property type="molecule type" value="Genomic_DNA"/>
</dbReference>
<dbReference type="InterPro" id="IPR045237">
    <property type="entry name" value="COPS7/eIF3m"/>
</dbReference>
<dbReference type="GO" id="GO:0010387">
    <property type="term" value="P:COP9 signalosome assembly"/>
    <property type="evidence" value="ECO:0007669"/>
    <property type="project" value="InterPro"/>
</dbReference>
<dbReference type="GO" id="GO:0005737">
    <property type="term" value="C:cytoplasm"/>
    <property type="evidence" value="ECO:0007669"/>
    <property type="project" value="UniProtKB-SubCell"/>
</dbReference>
<dbReference type="Pfam" id="PF18392">
    <property type="entry name" value="CSN7a_helixI"/>
    <property type="match status" value="1"/>
</dbReference>
<dbReference type="AlphaFoldDB" id="A0A8T0A2I8"/>
<evidence type="ECO:0000313" key="9">
    <source>
        <dbReference type="Proteomes" id="UP000605970"/>
    </source>
</evidence>
<evidence type="ECO:0000259" key="7">
    <source>
        <dbReference type="PROSITE" id="PS50250"/>
    </source>
</evidence>
<evidence type="ECO:0000256" key="2">
    <source>
        <dbReference type="ARBA" id="ARBA00004496"/>
    </source>
</evidence>
<name>A0A8T0A2I8_9BILA</name>
<proteinExistence type="inferred from homology"/>
<dbReference type="Pfam" id="PF01399">
    <property type="entry name" value="PCI"/>
    <property type="match status" value="1"/>
</dbReference>
<comment type="caution">
    <text evidence="8">The sequence shown here is derived from an EMBL/GenBank/DDBJ whole genome shotgun (WGS) entry which is preliminary data.</text>
</comment>
<comment type="subcellular location">
    <subcellularLocation>
        <location evidence="2">Cytoplasm</location>
    </subcellularLocation>
    <subcellularLocation>
        <location evidence="1">Nucleus</location>
    </subcellularLocation>
</comment>
<reference evidence="8" key="1">
    <citation type="journal article" date="2020" name="Ecol. Evol.">
        <title>Genome structure and content of the rice root-knot nematode (Meloidogyne graminicola).</title>
        <authorList>
            <person name="Phan N.T."/>
            <person name="Danchin E.G.J."/>
            <person name="Klopp C."/>
            <person name="Perfus-Barbeoch L."/>
            <person name="Kozlowski D.K."/>
            <person name="Koutsovoulos G.D."/>
            <person name="Lopez-Roques C."/>
            <person name="Bouchez O."/>
            <person name="Zahm M."/>
            <person name="Besnard G."/>
            <person name="Bellafiore S."/>
        </authorList>
    </citation>
    <scope>NUCLEOTIDE SEQUENCE</scope>
    <source>
        <strain evidence="8">VN-18</strain>
    </source>
</reference>
<dbReference type="InterPro" id="IPR041481">
    <property type="entry name" value="CSN7_helixI"/>
</dbReference>
<keyword evidence="9" id="KW-1185">Reference proteome</keyword>
<dbReference type="OrthoDB" id="10265275at2759"/>
<dbReference type="InterPro" id="IPR000717">
    <property type="entry name" value="PCI_dom"/>
</dbReference>
<sequence length="149" mass="16824">MTSSSAAHHEILVSLASKNRIVSYDLLMNSLGIGTERELEDFLIKAIYQGIIKGKLNPVKHYLEVFDWGASYAENIDMNFMVQTLDEWSERCNEFVNLLNGQVDGANKFVAEFNTNEKRVVDEVDAIKKIFSSADEAIYQRKLLSGIEG</sequence>
<feature type="domain" description="PCI" evidence="7">
    <location>
        <begin position="1"/>
        <end position="70"/>
    </location>
</feature>
<protein>
    <submittedName>
        <fullName evidence="8">PCI domain-containing protein</fullName>
    </submittedName>
</protein>
<evidence type="ECO:0000256" key="6">
    <source>
        <dbReference type="ARBA" id="ARBA00023242"/>
    </source>
</evidence>
<dbReference type="Proteomes" id="UP000605970">
    <property type="component" value="Unassembled WGS sequence"/>
</dbReference>
<gene>
    <name evidence="8" type="ORF">Mgra_00000693</name>
</gene>
<keyword evidence="4" id="KW-0963">Cytoplasm</keyword>
<evidence type="ECO:0000313" key="8">
    <source>
        <dbReference type="EMBL" id="KAF7639772.1"/>
    </source>
</evidence>
<evidence type="ECO:0000256" key="1">
    <source>
        <dbReference type="ARBA" id="ARBA00004123"/>
    </source>
</evidence>
<dbReference type="GO" id="GO:0008180">
    <property type="term" value="C:COP9 signalosome"/>
    <property type="evidence" value="ECO:0007669"/>
    <property type="project" value="UniProtKB-KW"/>
</dbReference>
<evidence type="ECO:0000256" key="5">
    <source>
        <dbReference type="ARBA" id="ARBA00022790"/>
    </source>
</evidence>
<organism evidence="8 9">
    <name type="scientific">Meloidogyne graminicola</name>
    <dbReference type="NCBI Taxonomy" id="189291"/>
    <lineage>
        <taxon>Eukaryota</taxon>
        <taxon>Metazoa</taxon>
        <taxon>Ecdysozoa</taxon>
        <taxon>Nematoda</taxon>
        <taxon>Chromadorea</taxon>
        <taxon>Rhabditida</taxon>
        <taxon>Tylenchina</taxon>
        <taxon>Tylenchomorpha</taxon>
        <taxon>Tylenchoidea</taxon>
        <taxon>Meloidogynidae</taxon>
        <taxon>Meloidogyninae</taxon>
        <taxon>Meloidogyne</taxon>
    </lineage>
</organism>
<dbReference type="PROSITE" id="PS50250">
    <property type="entry name" value="PCI"/>
    <property type="match status" value="1"/>
</dbReference>
<evidence type="ECO:0000256" key="4">
    <source>
        <dbReference type="ARBA" id="ARBA00022490"/>
    </source>
</evidence>
<comment type="similarity">
    <text evidence="3">Belongs to the CSN7/EIF3M family. CSN7 subfamily.</text>
</comment>
<keyword evidence="6" id="KW-0539">Nucleus</keyword>
<evidence type="ECO:0000256" key="3">
    <source>
        <dbReference type="ARBA" id="ARBA00008482"/>
    </source>
</evidence>
<dbReference type="PANTHER" id="PTHR15350:SF5">
    <property type="entry name" value="COP9 SIGNALOSOME COMPLEX SUBUNIT 7"/>
    <property type="match status" value="1"/>
</dbReference>
<keyword evidence="5" id="KW-0736">Signalosome</keyword>